<organism evidence="1 2">
    <name type="scientific">Reyranella soli</name>
    <dbReference type="NCBI Taxonomy" id="1230389"/>
    <lineage>
        <taxon>Bacteria</taxon>
        <taxon>Pseudomonadati</taxon>
        <taxon>Pseudomonadota</taxon>
        <taxon>Alphaproteobacteria</taxon>
        <taxon>Hyphomicrobiales</taxon>
        <taxon>Reyranellaceae</taxon>
        <taxon>Reyranella</taxon>
    </lineage>
</organism>
<name>A0A512NB40_9HYPH</name>
<dbReference type="AlphaFoldDB" id="A0A512NB40"/>
<evidence type="ECO:0000313" key="2">
    <source>
        <dbReference type="Proteomes" id="UP000321058"/>
    </source>
</evidence>
<gene>
    <name evidence="1" type="ORF">RSO01_33280</name>
</gene>
<evidence type="ECO:0000313" key="1">
    <source>
        <dbReference type="EMBL" id="GEP56162.1"/>
    </source>
</evidence>
<reference evidence="1 2" key="1">
    <citation type="submission" date="2019-07" db="EMBL/GenBank/DDBJ databases">
        <title>Whole genome shotgun sequence of Reyranella soli NBRC 108950.</title>
        <authorList>
            <person name="Hosoyama A."/>
            <person name="Uohara A."/>
            <person name="Ohji S."/>
            <person name="Ichikawa N."/>
        </authorList>
    </citation>
    <scope>NUCLEOTIDE SEQUENCE [LARGE SCALE GENOMIC DNA]</scope>
    <source>
        <strain evidence="1 2">NBRC 108950</strain>
    </source>
</reference>
<evidence type="ECO:0008006" key="3">
    <source>
        <dbReference type="Google" id="ProtNLM"/>
    </source>
</evidence>
<accession>A0A512NB40</accession>
<comment type="caution">
    <text evidence="1">The sequence shown here is derived from an EMBL/GenBank/DDBJ whole genome shotgun (WGS) entry which is preliminary data.</text>
</comment>
<dbReference type="EMBL" id="BKAJ01000057">
    <property type="protein sequence ID" value="GEP56162.1"/>
    <property type="molecule type" value="Genomic_DNA"/>
</dbReference>
<sequence>MGGLTEHVQTLEALCHRYLNQPNDELERAALVRGLAGFRMVGVTDDQPTIVRGLAAQCHAYAGLLSDDLASAKSPDASVRRLCGLLADLREALD</sequence>
<dbReference type="Proteomes" id="UP000321058">
    <property type="component" value="Unassembled WGS sequence"/>
</dbReference>
<proteinExistence type="predicted"/>
<protein>
    <recommendedName>
        <fullName evidence="3">HPt domain-containing protein</fullName>
    </recommendedName>
</protein>
<keyword evidence="2" id="KW-1185">Reference proteome</keyword>